<dbReference type="VEuPathDB" id="TriTrypDB:BCY84_00749"/>
<gene>
    <name evidence="7" type="ORF">C4B63_208g25</name>
</gene>
<dbReference type="GO" id="GO:0006904">
    <property type="term" value="P:vesicle docking involved in exocytosis"/>
    <property type="evidence" value="ECO:0007669"/>
    <property type="project" value="TreeGrafter"/>
</dbReference>
<protein>
    <recommendedName>
        <fullName evidence="6">PEP5/VPS11 N-terminal domain-containing protein</fullName>
    </recommendedName>
</protein>
<dbReference type="PANTHER" id="PTHR23323">
    <property type="entry name" value="VACUOLAR PROTEIN SORTING-ASSOCIATED PROTEIN"/>
    <property type="match status" value="1"/>
</dbReference>
<dbReference type="GO" id="GO:0007033">
    <property type="term" value="P:vacuole organization"/>
    <property type="evidence" value="ECO:0007669"/>
    <property type="project" value="TreeGrafter"/>
</dbReference>
<dbReference type="InterPro" id="IPR057307">
    <property type="entry name" value="PEP5_VPS11_N"/>
</dbReference>
<dbReference type="PANTHER" id="PTHR23323:SF24">
    <property type="entry name" value="VACUOLAR PROTEIN SORTING-ASSOCIATED PROTEIN 11 HOMOLOG"/>
    <property type="match status" value="1"/>
</dbReference>
<keyword evidence="3" id="KW-0863">Zinc-finger</keyword>
<dbReference type="Pfam" id="PF23341">
    <property type="entry name" value="PEP5_VPS11_N"/>
    <property type="match status" value="1"/>
</dbReference>
<dbReference type="Proteomes" id="UP000246121">
    <property type="component" value="Unassembled WGS sequence"/>
</dbReference>
<reference evidence="7 8" key="1">
    <citation type="journal article" date="2018" name="Microb. Genom.">
        <title>Expanding an expanded genome: long-read sequencing of Trypanosoma cruzi.</title>
        <authorList>
            <person name="Berna L."/>
            <person name="Rodriguez M."/>
            <person name="Chiribao M.L."/>
            <person name="Parodi-Talice A."/>
            <person name="Pita S."/>
            <person name="Rijo G."/>
            <person name="Alvarez-Valin F."/>
            <person name="Robello C."/>
        </authorList>
    </citation>
    <scope>NUCLEOTIDE SEQUENCE [LARGE SCALE GENOMIC DNA]</scope>
    <source>
        <strain evidence="7 8">Dm28c</strain>
    </source>
</reference>
<dbReference type="VEuPathDB" id="TriTrypDB:TcCLB.510597.30"/>
<organism evidence="7 8">
    <name type="scientific">Trypanosoma cruzi</name>
    <dbReference type="NCBI Taxonomy" id="5693"/>
    <lineage>
        <taxon>Eukaryota</taxon>
        <taxon>Discoba</taxon>
        <taxon>Euglenozoa</taxon>
        <taxon>Kinetoplastea</taxon>
        <taxon>Metakinetoplastina</taxon>
        <taxon>Trypanosomatida</taxon>
        <taxon>Trypanosomatidae</taxon>
        <taxon>Trypanosoma</taxon>
        <taxon>Schizotrypanum</taxon>
    </lineage>
</organism>
<dbReference type="VEuPathDB" id="TriTrypDB:TCSYLVIO_002780"/>
<keyword evidence="2" id="KW-0479">Metal-binding</keyword>
<dbReference type="GO" id="GO:0007032">
    <property type="term" value="P:endosome organization"/>
    <property type="evidence" value="ECO:0007669"/>
    <property type="project" value="TreeGrafter"/>
</dbReference>
<dbReference type="VEuPathDB" id="TriTrypDB:ECC02_006775"/>
<evidence type="ECO:0000256" key="4">
    <source>
        <dbReference type="ARBA" id="ARBA00022833"/>
    </source>
</evidence>
<comment type="caution">
    <text evidence="7">The sequence shown here is derived from an EMBL/GenBank/DDBJ whole genome shotgun (WGS) entry which is preliminary data.</text>
</comment>
<dbReference type="GO" id="GO:0005768">
    <property type="term" value="C:endosome"/>
    <property type="evidence" value="ECO:0007669"/>
    <property type="project" value="TreeGrafter"/>
</dbReference>
<dbReference type="VEuPathDB" id="TriTrypDB:TcG_04470"/>
<evidence type="ECO:0000256" key="3">
    <source>
        <dbReference type="ARBA" id="ARBA00022771"/>
    </source>
</evidence>
<dbReference type="AlphaFoldDB" id="A0A2V2UKT1"/>
<evidence type="ECO:0000313" key="8">
    <source>
        <dbReference type="Proteomes" id="UP000246121"/>
    </source>
</evidence>
<proteinExistence type="predicted"/>
<comment type="subcellular location">
    <subcellularLocation>
        <location evidence="1">Membrane</location>
    </subcellularLocation>
</comment>
<dbReference type="VEuPathDB" id="TriTrypDB:TcBrA4_0120530"/>
<dbReference type="VEuPathDB" id="TriTrypDB:TCDM_08569"/>
<evidence type="ECO:0000256" key="2">
    <source>
        <dbReference type="ARBA" id="ARBA00022723"/>
    </source>
</evidence>
<dbReference type="EMBL" id="PRFA01000208">
    <property type="protein sequence ID" value="PWU84691.1"/>
    <property type="molecule type" value="Genomic_DNA"/>
</dbReference>
<dbReference type="VEuPathDB" id="TriTrypDB:TcYC6_0104010"/>
<dbReference type="VEuPathDB" id="TriTrypDB:C3747_103g143"/>
<keyword evidence="5" id="KW-0472">Membrane</keyword>
<evidence type="ECO:0000256" key="5">
    <source>
        <dbReference type="ARBA" id="ARBA00023136"/>
    </source>
</evidence>
<keyword evidence="4" id="KW-0862">Zinc</keyword>
<dbReference type="GO" id="GO:0030674">
    <property type="term" value="F:protein-macromolecule adaptor activity"/>
    <property type="evidence" value="ECO:0007669"/>
    <property type="project" value="TreeGrafter"/>
</dbReference>
<dbReference type="GO" id="GO:0030897">
    <property type="term" value="C:HOPS complex"/>
    <property type="evidence" value="ECO:0007669"/>
    <property type="project" value="TreeGrafter"/>
</dbReference>
<dbReference type="VEuPathDB" id="TriTrypDB:TcCL_Unassigned00874"/>
<accession>A0A2V2UKT1</accession>
<dbReference type="VEuPathDB" id="TriTrypDB:Tc_MARK_1537"/>
<evidence type="ECO:0000313" key="7">
    <source>
        <dbReference type="EMBL" id="PWU84691.1"/>
    </source>
</evidence>
<evidence type="ECO:0000259" key="6">
    <source>
        <dbReference type="Pfam" id="PF23341"/>
    </source>
</evidence>
<dbReference type="GO" id="GO:0008270">
    <property type="term" value="F:zinc ion binding"/>
    <property type="evidence" value="ECO:0007669"/>
    <property type="project" value="UniProtKB-KW"/>
</dbReference>
<evidence type="ECO:0000256" key="1">
    <source>
        <dbReference type="ARBA" id="ARBA00004370"/>
    </source>
</evidence>
<dbReference type="GO" id="GO:0048284">
    <property type="term" value="P:organelle fusion"/>
    <property type="evidence" value="ECO:0007669"/>
    <property type="project" value="TreeGrafter"/>
</dbReference>
<feature type="domain" description="PEP5/VPS11 N-terminal" evidence="6">
    <location>
        <begin position="5"/>
        <end position="115"/>
    </location>
</feature>
<sequence>MATVWRSFKFFELEVLKGPLSRMEMTSCCYGHKAIFVGDGEGFVYALNRGGTATTLEFSAYKGAVTHMKHLRSRNVLVTIGDDDALNTGIMRVWNLDAVSESAPPYREHRLFNAKHPPPSESIVLRTNYNTELMNSLKFRGRDGDAVNAIPATGVSARLWWTLMCQRIFRTPRWRLSAMRLLCCAATLSTIPP</sequence>
<dbReference type="VEuPathDB" id="TriTrypDB:TcCLB.506419.40"/>
<dbReference type="VEuPathDB" id="TriTrypDB:C4B63_208g25"/>
<name>A0A2V2UKT1_TRYCR</name>